<protein>
    <submittedName>
        <fullName evidence="1">Uncharacterized protein</fullName>
    </submittedName>
</protein>
<sequence>MVEESHVRKIKQDTYYVASSDGLGLIITTVQLKENDKDNNYAEWAKAMRLALQEQHQNLARMDEHGSDGVAFAAVKPVPAPSLSTNSRQICTHCRCHAHISSSCFFLVGFPNWWPKNSTTARNEESSLIVAPEQETMATAELSLLEKREDTAGVKVGLLMAERLSEVSCDRDRSHCQKNVKKMVGSMLCRSGGKECL</sequence>
<reference evidence="2" key="1">
    <citation type="journal article" date="2023" name="Nat. Plants">
        <title>Single-cell RNA sequencing provides a high-resolution roadmap for understanding the multicellular compartmentation of specialized metabolism.</title>
        <authorList>
            <person name="Sun S."/>
            <person name="Shen X."/>
            <person name="Li Y."/>
            <person name="Li Y."/>
            <person name="Wang S."/>
            <person name="Li R."/>
            <person name="Zhang H."/>
            <person name="Shen G."/>
            <person name="Guo B."/>
            <person name="Wei J."/>
            <person name="Xu J."/>
            <person name="St-Pierre B."/>
            <person name="Chen S."/>
            <person name="Sun C."/>
        </authorList>
    </citation>
    <scope>NUCLEOTIDE SEQUENCE [LARGE SCALE GENOMIC DNA]</scope>
</reference>
<dbReference type="Proteomes" id="UP001060085">
    <property type="component" value="Linkage Group LG06"/>
</dbReference>
<proteinExistence type="predicted"/>
<gene>
    <name evidence="1" type="ORF">M9H77_27894</name>
</gene>
<evidence type="ECO:0000313" key="2">
    <source>
        <dbReference type="Proteomes" id="UP001060085"/>
    </source>
</evidence>
<keyword evidence="2" id="KW-1185">Reference proteome</keyword>
<evidence type="ECO:0000313" key="1">
    <source>
        <dbReference type="EMBL" id="KAI5659101.1"/>
    </source>
</evidence>
<name>A0ACC0AHY3_CATRO</name>
<accession>A0ACC0AHY3</accession>
<dbReference type="EMBL" id="CM044706">
    <property type="protein sequence ID" value="KAI5659101.1"/>
    <property type="molecule type" value="Genomic_DNA"/>
</dbReference>
<comment type="caution">
    <text evidence="1">The sequence shown here is derived from an EMBL/GenBank/DDBJ whole genome shotgun (WGS) entry which is preliminary data.</text>
</comment>
<organism evidence="1 2">
    <name type="scientific">Catharanthus roseus</name>
    <name type="common">Madagascar periwinkle</name>
    <name type="synonym">Vinca rosea</name>
    <dbReference type="NCBI Taxonomy" id="4058"/>
    <lineage>
        <taxon>Eukaryota</taxon>
        <taxon>Viridiplantae</taxon>
        <taxon>Streptophyta</taxon>
        <taxon>Embryophyta</taxon>
        <taxon>Tracheophyta</taxon>
        <taxon>Spermatophyta</taxon>
        <taxon>Magnoliopsida</taxon>
        <taxon>eudicotyledons</taxon>
        <taxon>Gunneridae</taxon>
        <taxon>Pentapetalae</taxon>
        <taxon>asterids</taxon>
        <taxon>lamiids</taxon>
        <taxon>Gentianales</taxon>
        <taxon>Apocynaceae</taxon>
        <taxon>Rauvolfioideae</taxon>
        <taxon>Vinceae</taxon>
        <taxon>Catharanthinae</taxon>
        <taxon>Catharanthus</taxon>
    </lineage>
</organism>